<dbReference type="AlphaFoldDB" id="W7X7S1"/>
<dbReference type="KEGG" id="tet:TTHERM_000353449"/>
<accession>W7X7S1</accession>
<dbReference type="OrthoDB" id="283797at2759"/>
<protein>
    <submittedName>
        <fullName evidence="1">Peptidase family M1 containing protein</fullName>
    </submittedName>
</protein>
<dbReference type="RefSeq" id="XP_012654970.1">
    <property type="nucleotide sequence ID" value="XM_012799516.1"/>
</dbReference>
<reference evidence="2" key="1">
    <citation type="journal article" date="2006" name="PLoS Biol.">
        <title>Macronuclear genome sequence of the ciliate Tetrahymena thermophila, a model eukaryote.</title>
        <authorList>
            <person name="Eisen J.A."/>
            <person name="Coyne R.S."/>
            <person name="Wu M."/>
            <person name="Wu D."/>
            <person name="Thiagarajan M."/>
            <person name="Wortman J.R."/>
            <person name="Badger J.H."/>
            <person name="Ren Q."/>
            <person name="Amedeo P."/>
            <person name="Jones K.M."/>
            <person name="Tallon L.J."/>
            <person name="Delcher A.L."/>
            <person name="Salzberg S.L."/>
            <person name="Silva J.C."/>
            <person name="Haas B.J."/>
            <person name="Majoros W.H."/>
            <person name="Farzad M."/>
            <person name="Carlton J.M."/>
            <person name="Smith R.K. Jr."/>
            <person name="Garg J."/>
            <person name="Pearlman R.E."/>
            <person name="Karrer K.M."/>
            <person name="Sun L."/>
            <person name="Manning G."/>
            <person name="Elde N.C."/>
            <person name="Turkewitz A.P."/>
            <person name="Asai D.J."/>
            <person name="Wilkes D.E."/>
            <person name="Wang Y."/>
            <person name="Cai H."/>
            <person name="Collins K."/>
            <person name="Stewart B.A."/>
            <person name="Lee S.R."/>
            <person name="Wilamowska K."/>
            <person name="Weinberg Z."/>
            <person name="Ruzzo W.L."/>
            <person name="Wloga D."/>
            <person name="Gaertig J."/>
            <person name="Frankel J."/>
            <person name="Tsao C.-C."/>
            <person name="Gorovsky M.A."/>
            <person name="Keeling P.J."/>
            <person name="Waller R.F."/>
            <person name="Patron N.J."/>
            <person name="Cherry J.M."/>
            <person name="Stover N.A."/>
            <person name="Krieger C.J."/>
            <person name="del Toro C."/>
            <person name="Ryder H.F."/>
            <person name="Williamson S.C."/>
            <person name="Barbeau R.A."/>
            <person name="Hamilton E.P."/>
            <person name="Orias E."/>
        </authorList>
    </citation>
    <scope>NUCLEOTIDE SEQUENCE [LARGE SCALE GENOMIC DNA]</scope>
    <source>
        <strain evidence="2">SB210</strain>
    </source>
</reference>
<gene>
    <name evidence="1" type="ORF">TTHERM_000353449</name>
</gene>
<evidence type="ECO:0000313" key="1">
    <source>
        <dbReference type="EMBL" id="EWS72473.1"/>
    </source>
</evidence>
<proteinExistence type="predicted"/>
<dbReference type="GeneID" id="24438567"/>
<name>W7X7S1_TETTS</name>
<evidence type="ECO:0000313" key="2">
    <source>
        <dbReference type="Proteomes" id="UP000009168"/>
    </source>
</evidence>
<dbReference type="InParanoid" id="W7X7S1"/>
<dbReference type="EMBL" id="GG662523">
    <property type="protein sequence ID" value="EWS72473.1"/>
    <property type="molecule type" value="Genomic_DNA"/>
</dbReference>
<keyword evidence="2" id="KW-1185">Reference proteome</keyword>
<sequence length="272" mass="33104">MAKKPSLYLFIKNELLLLFLKGIRGLFENKARERSYNFYPKLFGFGATFFGYFWLKQQLKFEFDQRPQINILIPEFIYKSRREHHVYWEMSRLARGKSTTFTHYIWDDESKMVYYIDKKGKQSFEKNIFSRERLDVSDNPLFEKILRAPSITPELFKRGNELIAYTKHMDNRYDLDNYLHQKSITISDWIRAIYYQIWLTFQISNRYRYDHFIGKYDFIYDFEKVKLALNIQGKNQVSQTTDYLKVFINFTDYIINSIQEHVNQKEQTNKSN</sequence>
<organism evidence="1 2">
    <name type="scientific">Tetrahymena thermophila (strain SB210)</name>
    <dbReference type="NCBI Taxonomy" id="312017"/>
    <lineage>
        <taxon>Eukaryota</taxon>
        <taxon>Sar</taxon>
        <taxon>Alveolata</taxon>
        <taxon>Ciliophora</taxon>
        <taxon>Intramacronucleata</taxon>
        <taxon>Oligohymenophorea</taxon>
        <taxon>Hymenostomatida</taxon>
        <taxon>Tetrahymenina</taxon>
        <taxon>Tetrahymenidae</taxon>
        <taxon>Tetrahymena</taxon>
    </lineage>
</organism>
<dbReference type="Proteomes" id="UP000009168">
    <property type="component" value="Unassembled WGS sequence"/>
</dbReference>